<dbReference type="EMBL" id="BAABGY010000007">
    <property type="protein sequence ID" value="GAA4331565.1"/>
    <property type="molecule type" value="Genomic_DNA"/>
</dbReference>
<comment type="caution">
    <text evidence="12">The sequence shown here is derived from an EMBL/GenBank/DDBJ whole genome shotgun (WGS) entry which is preliminary data.</text>
</comment>
<dbReference type="InterPro" id="IPR006204">
    <property type="entry name" value="GHMP_kinase_N_dom"/>
</dbReference>
<protein>
    <recommendedName>
        <fullName evidence="3 9">4-diphosphocytidyl-2-C-methyl-D-erythritol kinase</fullName>
        <shortName evidence="9">CMK</shortName>
        <ecNumber evidence="2 9">2.7.1.148</ecNumber>
    </recommendedName>
    <alternativeName>
        <fullName evidence="8 9">4-(cytidine-5'-diphospho)-2-C-methyl-D-erythritol kinase</fullName>
    </alternativeName>
</protein>
<keyword evidence="6 9" id="KW-0418">Kinase</keyword>
<evidence type="ECO:0000256" key="3">
    <source>
        <dbReference type="ARBA" id="ARBA00017473"/>
    </source>
</evidence>
<dbReference type="InterPro" id="IPR014721">
    <property type="entry name" value="Ribsml_uS5_D2-typ_fold_subgr"/>
</dbReference>
<feature type="binding site" evidence="9">
    <location>
        <begin position="94"/>
        <end position="104"/>
    </location>
    <ligand>
        <name>ATP</name>
        <dbReference type="ChEBI" id="CHEBI:30616"/>
    </ligand>
</feature>
<keyword evidence="9" id="KW-0414">Isoprene biosynthesis</keyword>
<dbReference type="HAMAP" id="MF_00061">
    <property type="entry name" value="IspE"/>
    <property type="match status" value="1"/>
</dbReference>
<feature type="active site" evidence="9">
    <location>
        <position position="8"/>
    </location>
</feature>
<evidence type="ECO:0000313" key="13">
    <source>
        <dbReference type="Proteomes" id="UP001501725"/>
    </source>
</evidence>
<dbReference type="RefSeq" id="WP_345255924.1">
    <property type="nucleotide sequence ID" value="NZ_BAABGY010000007.1"/>
</dbReference>
<keyword evidence="4 9" id="KW-0808">Transferase</keyword>
<evidence type="ECO:0000256" key="6">
    <source>
        <dbReference type="ARBA" id="ARBA00022777"/>
    </source>
</evidence>
<evidence type="ECO:0000256" key="1">
    <source>
        <dbReference type="ARBA" id="ARBA00009684"/>
    </source>
</evidence>
<dbReference type="PANTHER" id="PTHR43527">
    <property type="entry name" value="4-DIPHOSPHOCYTIDYL-2-C-METHYL-D-ERYTHRITOL KINASE, CHLOROPLASTIC"/>
    <property type="match status" value="1"/>
</dbReference>
<organism evidence="12 13">
    <name type="scientific">Flaviaesturariibacter amylovorans</name>
    <dbReference type="NCBI Taxonomy" id="1084520"/>
    <lineage>
        <taxon>Bacteria</taxon>
        <taxon>Pseudomonadati</taxon>
        <taxon>Bacteroidota</taxon>
        <taxon>Chitinophagia</taxon>
        <taxon>Chitinophagales</taxon>
        <taxon>Chitinophagaceae</taxon>
        <taxon>Flaviaestuariibacter</taxon>
    </lineage>
</organism>
<evidence type="ECO:0000256" key="5">
    <source>
        <dbReference type="ARBA" id="ARBA00022741"/>
    </source>
</evidence>
<feature type="domain" description="GHMP kinase N-terminal" evidence="10">
    <location>
        <begin position="66"/>
        <end position="141"/>
    </location>
</feature>
<name>A0ABP8GXV4_9BACT</name>
<feature type="active site" evidence="9">
    <location>
        <position position="136"/>
    </location>
</feature>
<dbReference type="Gene3D" id="3.30.230.10">
    <property type="match status" value="1"/>
</dbReference>
<evidence type="ECO:0000256" key="9">
    <source>
        <dbReference type="HAMAP-Rule" id="MF_00061"/>
    </source>
</evidence>
<comment type="catalytic activity">
    <reaction evidence="9">
        <text>4-CDP-2-C-methyl-D-erythritol + ATP = 4-CDP-2-C-methyl-D-erythritol 2-phosphate + ADP + H(+)</text>
        <dbReference type="Rhea" id="RHEA:18437"/>
        <dbReference type="ChEBI" id="CHEBI:15378"/>
        <dbReference type="ChEBI" id="CHEBI:30616"/>
        <dbReference type="ChEBI" id="CHEBI:57823"/>
        <dbReference type="ChEBI" id="CHEBI:57919"/>
        <dbReference type="ChEBI" id="CHEBI:456216"/>
        <dbReference type="EC" id="2.7.1.148"/>
    </reaction>
</comment>
<comment type="similarity">
    <text evidence="1 9">Belongs to the GHMP kinase family. IspE subfamily.</text>
</comment>
<evidence type="ECO:0000259" key="11">
    <source>
        <dbReference type="Pfam" id="PF08544"/>
    </source>
</evidence>
<dbReference type="Proteomes" id="UP001501725">
    <property type="component" value="Unassembled WGS sequence"/>
</dbReference>
<evidence type="ECO:0000313" key="12">
    <source>
        <dbReference type="EMBL" id="GAA4331565.1"/>
    </source>
</evidence>
<dbReference type="InterPro" id="IPR020568">
    <property type="entry name" value="Ribosomal_Su5_D2-typ_SF"/>
</dbReference>
<dbReference type="SUPFAM" id="SSF54211">
    <property type="entry name" value="Ribosomal protein S5 domain 2-like"/>
    <property type="match status" value="1"/>
</dbReference>
<sequence length="276" mass="29817">MIVFPNCKINLGLQVRRRRADGYHDLETIFYPVPLADALELVQVEGHGTIEFSASGRAVEGAPESNICYKAYRLLLQHFPDLPAVRLHLHKVVPTGAGLGGGSADGAFTLTLLNRKLQLGLSEAQLLDYALQLGSDCPFFIRNSPSFAQGRGEALEPLSLDLSAYTLVIVHPGIHIPTAAAFKGVQPNDDRPSLRTLATLAPAGWKGALENDFEPSVFAQYPEIAGIKEALYEAGATYASLTGSGSAVYGLFQDPPFLSFPDRYFLYRSDAAHLSA</sequence>
<dbReference type="SUPFAM" id="SSF55060">
    <property type="entry name" value="GHMP Kinase, C-terminal domain"/>
    <property type="match status" value="1"/>
</dbReference>
<dbReference type="EC" id="2.7.1.148" evidence="2 9"/>
<feature type="domain" description="GHMP kinase C-terminal" evidence="11">
    <location>
        <begin position="208"/>
        <end position="255"/>
    </location>
</feature>
<dbReference type="InterPro" id="IPR004424">
    <property type="entry name" value="IspE"/>
</dbReference>
<evidence type="ECO:0000256" key="8">
    <source>
        <dbReference type="ARBA" id="ARBA00032554"/>
    </source>
</evidence>
<dbReference type="Pfam" id="PF00288">
    <property type="entry name" value="GHMP_kinases_N"/>
    <property type="match status" value="1"/>
</dbReference>
<reference evidence="13" key="1">
    <citation type="journal article" date="2019" name="Int. J. Syst. Evol. Microbiol.">
        <title>The Global Catalogue of Microorganisms (GCM) 10K type strain sequencing project: providing services to taxonomists for standard genome sequencing and annotation.</title>
        <authorList>
            <consortium name="The Broad Institute Genomics Platform"/>
            <consortium name="The Broad Institute Genome Sequencing Center for Infectious Disease"/>
            <person name="Wu L."/>
            <person name="Ma J."/>
        </authorList>
    </citation>
    <scope>NUCLEOTIDE SEQUENCE [LARGE SCALE GENOMIC DNA]</scope>
    <source>
        <strain evidence="13">JCM 17919</strain>
    </source>
</reference>
<evidence type="ECO:0000256" key="4">
    <source>
        <dbReference type="ARBA" id="ARBA00022679"/>
    </source>
</evidence>
<dbReference type="PIRSF" id="PIRSF010376">
    <property type="entry name" value="IspE"/>
    <property type="match status" value="1"/>
</dbReference>
<dbReference type="GO" id="GO:0016301">
    <property type="term" value="F:kinase activity"/>
    <property type="evidence" value="ECO:0007669"/>
    <property type="project" value="UniProtKB-KW"/>
</dbReference>
<dbReference type="PANTHER" id="PTHR43527:SF2">
    <property type="entry name" value="4-DIPHOSPHOCYTIDYL-2-C-METHYL-D-ERYTHRITOL KINASE, CHLOROPLASTIC"/>
    <property type="match status" value="1"/>
</dbReference>
<dbReference type="Pfam" id="PF08544">
    <property type="entry name" value="GHMP_kinases_C"/>
    <property type="match status" value="1"/>
</dbReference>
<dbReference type="InterPro" id="IPR013750">
    <property type="entry name" value="GHMP_kinase_C_dom"/>
</dbReference>
<comment type="function">
    <text evidence="9">Catalyzes the phosphorylation of the position 2 hydroxy group of 4-diphosphocytidyl-2C-methyl-D-erythritol.</text>
</comment>
<accession>A0ABP8GXV4</accession>
<dbReference type="Gene3D" id="3.30.70.890">
    <property type="entry name" value="GHMP kinase, C-terminal domain"/>
    <property type="match status" value="1"/>
</dbReference>
<dbReference type="InterPro" id="IPR036554">
    <property type="entry name" value="GHMP_kinase_C_sf"/>
</dbReference>
<keyword evidence="5 9" id="KW-0547">Nucleotide-binding</keyword>
<evidence type="ECO:0000256" key="7">
    <source>
        <dbReference type="ARBA" id="ARBA00022840"/>
    </source>
</evidence>
<dbReference type="NCBIfam" id="TIGR00154">
    <property type="entry name" value="ispE"/>
    <property type="match status" value="1"/>
</dbReference>
<proteinExistence type="inferred from homology"/>
<gene>
    <name evidence="9 12" type="primary">ispE</name>
    <name evidence="12" type="ORF">GCM10023184_23590</name>
</gene>
<comment type="pathway">
    <text evidence="9">Isoprenoid biosynthesis; isopentenyl diphosphate biosynthesis via DXP pathway; isopentenyl diphosphate from 1-deoxy-D-xylulose 5-phosphate: step 3/6.</text>
</comment>
<evidence type="ECO:0000256" key="2">
    <source>
        <dbReference type="ARBA" id="ARBA00012052"/>
    </source>
</evidence>
<evidence type="ECO:0000259" key="10">
    <source>
        <dbReference type="Pfam" id="PF00288"/>
    </source>
</evidence>
<keyword evidence="7 9" id="KW-0067">ATP-binding</keyword>
<keyword evidence="13" id="KW-1185">Reference proteome</keyword>